<dbReference type="GO" id="GO:0004523">
    <property type="term" value="F:RNA-DNA hybrid ribonuclease activity"/>
    <property type="evidence" value="ECO:0007669"/>
    <property type="project" value="InterPro"/>
</dbReference>
<dbReference type="InterPro" id="IPR012337">
    <property type="entry name" value="RNaseH-like_sf"/>
</dbReference>
<name>A0A2U1P1I0_ARTAN</name>
<evidence type="ECO:0000259" key="1">
    <source>
        <dbReference type="Pfam" id="PF13456"/>
    </source>
</evidence>
<comment type="caution">
    <text evidence="3">The sequence shown here is derived from an EMBL/GenBank/DDBJ whole genome shotgun (WGS) entry which is preliminary data.</text>
</comment>
<dbReference type="CDD" id="cd06222">
    <property type="entry name" value="RNase_H_like"/>
    <property type="match status" value="1"/>
</dbReference>
<evidence type="ECO:0000313" key="3">
    <source>
        <dbReference type="EMBL" id="PWA79598.1"/>
    </source>
</evidence>
<protein>
    <submittedName>
        <fullName evidence="3">Uncharacterized protein</fullName>
    </submittedName>
</protein>
<dbReference type="InterPro" id="IPR044730">
    <property type="entry name" value="RNase_H-like_dom_plant"/>
</dbReference>
<evidence type="ECO:0000259" key="2">
    <source>
        <dbReference type="Pfam" id="PF13966"/>
    </source>
</evidence>
<dbReference type="PANTHER" id="PTHR47074:SF21">
    <property type="entry name" value="RNASE H TYPE-1 DOMAIN-CONTAINING PROTEIN"/>
    <property type="match status" value="1"/>
</dbReference>
<feature type="domain" description="Reverse transcriptase zinc-binding" evidence="2">
    <location>
        <begin position="93"/>
        <end position="185"/>
    </location>
</feature>
<dbReference type="Pfam" id="PF13966">
    <property type="entry name" value="zf-RVT"/>
    <property type="match status" value="1"/>
</dbReference>
<dbReference type="OrthoDB" id="1001083at2759"/>
<dbReference type="STRING" id="35608.A0A2U1P1I0"/>
<dbReference type="SUPFAM" id="SSF53098">
    <property type="entry name" value="Ribonuclease H-like"/>
    <property type="match status" value="1"/>
</dbReference>
<dbReference type="GO" id="GO:0003676">
    <property type="term" value="F:nucleic acid binding"/>
    <property type="evidence" value="ECO:0007669"/>
    <property type="project" value="InterPro"/>
</dbReference>
<dbReference type="AlphaFoldDB" id="A0A2U1P1I0"/>
<proteinExistence type="predicted"/>
<dbReference type="Gene3D" id="3.30.420.10">
    <property type="entry name" value="Ribonuclease H-like superfamily/Ribonuclease H"/>
    <property type="match status" value="1"/>
</dbReference>
<reference evidence="3 4" key="1">
    <citation type="journal article" date="2018" name="Mol. Plant">
        <title>The genome of Artemisia annua provides insight into the evolution of Asteraceae family and artemisinin biosynthesis.</title>
        <authorList>
            <person name="Shen Q."/>
            <person name="Zhang L."/>
            <person name="Liao Z."/>
            <person name="Wang S."/>
            <person name="Yan T."/>
            <person name="Shi P."/>
            <person name="Liu M."/>
            <person name="Fu X."/>
            <person name="Pan Q."/>
            <person name="Wang Y."/>
            <person name="Lv Z."/>
            <person name="Lu X."/>
            <person name="Zhang F."/>
            <person name="Jiang W."/>
            <person name="Ma Y."/>
            <person name="Chen M."/>
            <person name="Hao X."/>
            <person name="Li L."/>
            <person name="Tang Y."/>
            <person name="Lv G."/>
            <person name="Zhou Y."/>
            <person name="Sun X."/>
            <person name="Brodelius P.E."/>
            <person name="Rose J.K.C."/>
            <person name="Tang K."/>
        </authorList>
    </citation>
    <scope>NUCLEOTIDE SEQUENCE [LARGE SCALE GENOMIC DNA]</scope>
    <source>
        <strain evidence="4">cv. Huhao1</strain>
        <tissue evidence="3">Leaf</tissue>
    </source>
</reference>
<accession>A0A2U1P1I0</accession>
<dbReference type="InterPro" id="IPR036397">
    <property type="entry name" value="RNaseH_sf"/>
</dbReference>
<sequence length="439" mass="49347">MWLRDSTLEEIVKDAWLDGVRKGLRSNPSALVGGCAGKLKEWNKTTFGHVQRNIRAKVELLKVLQNQTRISCVHINPAERDFLYWDASPNGVFTCKSAYWIAIQSMDRLQESQHERKYLKAVWLANVPGKVKIFVWRACMNLVPTINNLVTRGLVPNSFNCVHCSTPMEDVKHALFLCDWARDIWVDMELSDLTNQVADISIEEMLGATKESKNGKFELMLMLMWRIWCARNSKAHGQGDLDKNIVKQSADGMLQEFSRVNQPTEAFTAPHNAPSRAWSAPTYGVIKINCNAGVLGNNGVSGLGFVMRSHNGLVLLAGSKRLAFTMSVIEAEAKAILWAIQEAQAKGFAKVVLETDSSILVDAFKHNKVLYHIRALFLHIRRLCLLFDSCTWSFVRREGNKVAHELARLAVTDNVDVLYDGYVPLSVQALAQHDVNLIV</sequence>
<dbReference type="Pfam" id="PF13456">
    <property type="entry name" value="RVT_3"/>
    <property type="match status" value="1"/>
</dbReference>
<gene>
    <name evidence="3" type="ORF">CTI12_AA205230</name>
</gene>
<organism evidence="3 4">
    <name type="scientific">Artemisia annua</name>
    <name type="common">Sweet wormwood</name>
    <dbReference type="NCBI Taxonomy" id="35608"/>
    <lineage>
        <taxon>Eukaryota</taxon>
        <taxon>Viridiplantae</taxon>
        <taxon>Streptophyta</taxon>
        <taxon>Embryophyta</taxon>
        <taxon>Tracheophyta</taxon>
        <taxon>Spermatophyta</taxon>
        <taxon>Magnoliopsida</taxon>
        <taxon>eudicotyledons</taxon>
        <taxon>Gunneridae</taxon>
        <taxon>Pentapetalae</taxon>
        <taxon>asterids</taxon>
        <taxon>campanulids</taxon>
        <taxon>Asterales</taxon>
        <taxon>Asteraceae</taxon>
        <taxon>Asteroideae</taxon>
        <taxon>Anthemideae</taxon>
        <taxon>Artemisiinae</taxon>
        <taxon>Artemisia</taxon>
    </lineage>
</organism>
<feature type="domain" description="RNase H type-1" evidence="1">
    <location>
        <begin position="289"/>
        <end position="409"/>
    </location>
</feature>
<dbReference type="PANTHER" id="PTHR47074">
    <property type="entry name" value="BNAC02G40300D PROTEIN"/>
    <property type="match status" value="1"/>
</dbReference>
<dbReference type="Proteomes" id="UP000245207">
    <property type="component" value="Unassembled WGS sequence"/>
</dbReference>
<keyword evidence="4" id="KW-1185">Reference proteome</keyword>
<dbReference type="EMBL" id="PKPP01001836">
    <property type="protein sequence ID" value="PWA79598.1"/>
    <property type="molecule type" value="Genomic_DNA"/>
</dbReference>
<dbReference type="InterPro" id="IPR052929">
    <property type="entry name" value="RNase_H-like_EbsB-rel"/>
</dbReference>
<dbReference type="InterPro" id="IPR026960">
    <property type="entry name" value="RVT-Znf"/>
</dbReference>
<dbReference type="InterPro" id="IPR002156">
    <property type="entry name" value="RNaseH_domain"/>
</dbReference>
<evidence type="ECO:0000313" key="4">
    <source>
        <dbReference type="Proteomes" id="UP000245207"/>
    </source>
</evidence>